<dbReference type="PANTHER" id="PTHR34203:SF15">
    <property type="entry name" value="SLL1173 PROTEIN"/>
    <property type="match status" value="1"/>
</dbReference>
<dbReference type="InterPro" id="IPR052514">
    <property type="entry name" value="SAM-dependent_MTase"/>
</dbReference>
<evidence type="ECO:0000313" key="2">
    <source>
        <dbReference type="EMBL" id="TCI11126.1"/>
    </source>
</evidence>
<dbReference type="NCBIfam" id="TIGR01444">
    <property type="entry name" value="fkbM_fam"/>
    <property type="match status" value="1"/>
</dbReference>
<feature type="domain" description="Methyltransferase FkbM" evidence="1">
    <location>
        <begin position="42"/>
        <end position="209"/>
    </location>
</feature>
<keyword evidence="3" id="KW-1185">Reference proteome</keyword>
<dbReference type="Proteomes" id="UP000291822">
    <property type="component" value="Unassembled WGS sequence"/>
</dbReference>
<evidence type="ECO:0000259" key="1">
    <source>
        <dbReference type="Pfam" id="PF05050"/>
    </source>
</evidence>
<proteinExistence type="predicted"/>
<reference evidence="2 3" key="1">
    <citation type="submission" date="2019-02" db="EMBL/GenBank/DDBJ databases">
        <title>Dyella amyloliquefaciens sp. nov., isolated from forest soil.</title>
        <authorList>
            <person name="Gao Z.-H."/>
            <person name="Qiu L.-H."/>
        </authorList>
    </citation>
    <scope>NUCLEOTIDE SEQUENCE [LARGE SCALE GENOMIC DNA]</scope>
    <source>
        <strain evidence="2 3">KACC 12747</strain>
    </source>
</reference>
<dbReference type="PANTHER" id="PTHR34203">
    <property type="entry name" value="METHYLTRANSFERASE, FKBM FAMILY PROTEIN"/>
    <property type="match status" value="1"/>
</dbReference>
<evidence type="ECO:0000313" key="3">
    <source>
        <dbReference type="Proteomes" id="UP000291822"/>
    </source>
</evidence>
<keyword evidence="2" id="KW-0808">Transferase</keyword>
<organism evidence="2 3">
    <name type="scientific">Dyella soli</name>
    <dbReference type="NCBI Taxonomy" id="522319"/>
    <lineage>
        <taxon>Bacteria</taxon>
        <taxon>Pseudomonadati</taxon>
        <taxon>Pseudomonadota</taxon>
        <taxon>Gammaproteobacteria</taxon>
        <taxon>Lysobacterales</taxon>
        <taxon>Rhodanobacteraceae</taxon>
        <taxon>Dyella</taxon>
    </lineage>
</organism>
<gene>
    <name evidence="2" type="ORF">EZM97_20150</name>
</gene>
<dbReference type="EMBL" id="SJTG01000002">
    <property type="protein sequence ID" value="TCI11126.1"/>
    <property type="molecule type" value="Genomic_DNA"/>
</dbReference>
<dbReference type="GO" id="GO:0008168">
    <property type="term" value="F:methyltransferase activity"/>
    <property type="evidence" value="ECO:0007669"/>
    <property type="project" value="UniProtKB-KW"/>
</dbReference>
<dbReference type="Pfam" id="PF05050">
    <property type="entry name" value="Methyltransf_21"/>
    <property type="match status" value="1"/>
</dbReference>
<dbReference type="AlphaFoldDB" id="A0A4R0YQK7"/>
<dbReference type="SUPFAM" id="SSF53335">
    <property type="entry name" value="S-adenosyl-L-methionine-dependent methyltransferases"/>
    <property type="match status" value="1"/>
</dbReference>
<protein>
    <submittedName>
        <fullName evidence="2">FkbM family methyltransferase</fullName>
    </submittedName>
</protein>
<sequence>MGLGETMDAISDIKRQWDSRVPHETDFYFFRNLTIQNPVVVDVGANAGQSVVSFMCTCNPGRVVSFEPNPRYAAALEHLKTHLMTEGLFEYHLMGCGSSSGRLDLVIPYVDGEPYFQEASLSVSHFEISWVKERLQSYGRELSFQTLQIAIAPMDTFNLRPSVCKIDAEGWELDVLQGMADTIQASPPIFLIENNDYTRVTAFLTERGYTAYEYRAASNSLVPLSQATTNTFYLRPQHFAWLSTSLGRN</sequence>
<dbReference type="Gene3D" id="3.40.50.150">
    <property type="entry name" value="Vaccinia Virus protein VP39"/>
    <property type="match status" value="1"/>
</dbReference>
<accession>A0A4R0YQK7</accession>
<dbReference type="GO" id="GO:0032259">
    <property type="term" value="P:methylation"/>
    <property type="evidence" value="ECO:0007669"/>
    <property type="project" value="UniProtKB-KW"/>
</dbReference>
<keyword evidence="2" id="KW-0489">Methyltransferase</keyword>
<name>A0A4R0YQK7_9GAMM</name>
<comment type="caution">
    <text evidence="2">The sequence shown here is derived from an EMBL/GenBank/DDBJ whole genome shotgun (WGS) entry which is preliminary data.</text>
</comment>
<dbReference type="InterPro" id="IPR029063">
    <property type="entry name" value="SAM-dependent_MTases_sf"/>
</dbReference>
<dbReference type="InterPro" id="IPR006342">
    <property type="entry name" value="FkbM_mtfrase"/>
</dbReference>